<keyword evidence="5 8" id="KW-0812">Transmembrane</keyword>
<dbReference type="PANTHER" id="PTHR33908">
    <property type="entry name" value="MANNOSYLTRANSFERASE YKCB-RELATED"/>
    <property type="match status" value="1"/>
</dbReference>
<feature type="transmembrane region" description="Helical" evidence="8">
    <location>
        <begin position="225"/>
        <end position="249"/>
    </location>
</feature>
<protein>
    <recommendedName>
        <fullName evidence="11">Glycosyltransferase RgtA/B/C/D-like domain-containing protein</fullName>
    </recommendedName>
</protein>
<dbReference type="EMBL" id="CP002353">
    <property type="protein sequence ID" value="ADV64071.1"/>
    <property type="molecule type" value="Genomic_DNA"/>
</dbReference>
<feature type="transmembrane region" description="Helical" evidence="8">
    <location>
        <begin position="269"/>
        <end position="289"/>
    </location>
</feature>
<feature type="transmembrane region" description="Helical" evidence="8">
    <location>
        <begin position="145"/>
        <end position="163"/>
    </location>
</feature>
<evidence type="ECO:0000256" key="8">
    <source>
        <dbReference type="SAM" id="Phobius"/>
    </source>
</evidence>
<gene>
    <name evidence="9" type="ordered locus">Isop_3514</name>
</gene>
<keyword evidence="6 8" id="KW-1133">Transmembrane helix</keyword>
<reference evidence="9 10" key="2">
    <citation type="journal article" date="2011" name="Stand. Genomic Sci.">
        <title>Complete genome sequence of Isosphaera pallida type strain (IS1B).</title>
        <authorList>
            <consortium name="US DOE Joint Genome Institute (JGI-PGF)"/>
            <person name="Goker M."/>
            <person name="Cleland D."/>
            <person name="Saunders E."/>
            <person name="Lapidus A."/>
            <person name="Nolan M."/>
            <person name="Lucas S."/>
            <person name="Hammon N."/>
            <person name="Deshpande S."/>
            <person name="Cheng J.F."/>
            <person name="Tapia R."/>
            <person name="Han C."/>
            <person name="Goodwin L."/>
            <person name="Pitluck S."/>
            <person name="Liolios K."/>
            <person name="Pagani I."/>
            <person name="Ivanova N."/>
            <person name="Mavromatis K."/>
            <person name="Pati A."/>
            <person name="Chen A."/>
            <person name="Palaniappan K."/>
            <person name="Land M."/>
            <person name="Hauser L."/>
            <person name="Chang Y.J."/>
            <person name="Jeffries C.D."/>
            <person name="Detter J.C."/>
            <person name="Beck B."/>
            <person name="Woyke T."/>
            <person name="Bristow J."/>
            <person name="Eisen J.A."/>
            <person name="Markowitz V."/>
            <person name="Hugenholtz P."/>
            <person name="Kyrpides N.C."/>
            <person name="Klenk H.P."/>
        </authorList>
    </citation>
    <scope>NUCLEOTIDE SEQUENCE [LARGE SCALE GENOMIC DNA]</scope>
    <source>
        <strain evidence="10">ATCC 43644 / DSM 9630 / IS1B</strain>
    </source>
</reference>
<keyword evidence="2" id="KW-1003">Cell membrane</keyword>
<evidence type="ECO:0000256" key="2">
    <source>
        <dbReference type="ARBA" id="ARBA00022475"/>
    </source>
</evidence>
<feature type="transmembrane region" description="Helical" evidence="8">
    <location>
        <begin position="360"/>
        <end position="380"/>
    </location>
</feature>
<sequence>MVVPPPCELRKTSASATESVPSSWVGGGVETEVCLAAEPRSGAEAWSRNVGLGAIVAACLTGWGMVWILADRVSATYDEVAYQDQAARWWRTGEDETISRMGSPVTFWKLQQTVPLAIFDLVGLDCWIDQPAQHRAESLPWLRRASGVFLALTAALTGVWAWRIAGPIAGGFAAWMTVLSPNLLAHGGLITMESPLTAASAVVFWTAWEALRARNQGRAAAARRWWLATGLSVGLAFSLKFTALLYPWLVAGCGWVVELRRGEVAAAAWRALARGLGLMMSLVLVNLLLTGGATLVPSRHQGAHPVLERLPEPARRGVGWLIERPWPRDWAALAIQLQHQRGGGPSYLLGEVRDRGWREYYLLALVVKMPLAVWGLLAARAWWSWVEWRESTQGRTQADLFAPLVVMGFLAIASLGSSRNYGMRYVLPVAPAAIVWVAGLLRASRPLGGGRLGRAAGLAGLTALASATASCLPYPLTFFNTLAGGVSGGAWWLADSNLDWGQGARPLAECQAQRPELTDLTLFAFGDADPAEFGVVGVIHLIDAHGFKRIDGRLVDRGPQAGASRQCLPRPEFSATRYVAVSLSLSHGPWGPPGWFAVVRQVQPIAVTPDGSIWIYETQAVRQAAQSQTNSN</sequence>
<dbReference type="InParanoid" id="E8QXN4"/>
<evidence type="ECO:0000256" key="3">
    <source>
        <dbReference type="ARBA" id="ARBA00022676"/>
    </source>
</evidence>
<dbReference type="eggNOG" id="COG1807">
    <property type="taxonomic scope" value="Bacteria"/>
</dbReference>
<dbReference type="HOGENOM" id="CLU_432629_0_0_0"/>
<feature type="transmembrane region" description="Helical" evidence="8">
    <location>
        <begin position="183"/>
        <end position="205"/>
    </location>
</feature>
<evidence type="ECO:0000256" key="6">
    <source>
        <dbReference type="ARBA" id="ARBA00022989"/>
    </source>
</evidence>
<dbReference type="AlphaFoldDB" id="E8QXN4"/>
<evidence type="ECO:0008006" key="11">
    <source>
        <dbReference type="Google" id="ProtNLM"/>
    </source>
</evidence>
<comment type="subcellular location">
    <subcellularLocation>
        <location evidence="1">Cell membrane</location>
        <topology evidence="1">Multi-pass membrane protein</topology>
    </subcellularLocation>
</comment>
<dbReference type="InterPro" id="IPR050297">
    <property type="entry name" value="LipidA_mod_glycosyltrf_83"/>
</dbReference>
<keyword evidence="7 8" id="KW-0472">Membrane</keyword>
<evidence type="ECO:0000256" key="1">
    <source>
        <dbReference type="ARBA" id="ARBA00004651"/>
    </source>
</evidence>
<dbReference type="GO" id="GO:0016763">
    <property type="term" value="F:pentosyltransferase activity"/>
    <property type="evidence" value="ECO:0007669"/>
    <property type="project" value="TreeGrafter"/>
</dbReference>
<dbReference type="KEGG" id="ipa:Isop_3514"/>
<evidence type="ECO:0000256" key="4">
    <source>
        <dbReference type="ARBA" id="ARBA00022679"/>
    </source>
</evidence>
<proteinExistence type="predicted"/>
<evidence type="ECO:0000256" key="5">
    <source>
        <dbReference type="ARBA" id="ARBA00022692"/>
    </source>
</evidence>
<keyword evidence="4" id="KW-0808">Transferase</keyword>
<feature type="transmembrane region" description="Helical" evidence="8">
    <location>
        <begin position="50"/>
        <end position="70"/>
    </location>
</feature>
<evidence type="ECO:0000313" key="10">
    <source>
        <dbReference type="Proteomes" id="UP000008631"/>
    </source>
</evidence>
<feature type="transmembrane region" description="Helical" evidence="8">
    <location>
        <begin position="400"/>
        <end position="418"/>
    </location>
</feature>
<keyword evidence="3" id="KW-0328">Glycosyltransferase</keyword>
<accession>E8QXN4</accession>
<organism evidence="9 10">
    <name type="scientific">Isosphaera pallida (strain ATCC 43644 / DSM 9630 / IS1B)</name>
    <dbReference type="NCBI Taxonomy" id="575540"/>
    <lineage>
        <taxon>Bacteria</taxon>
        <taxon>Pseudomonadati</taxon>
        <taxon>Planctomycetota</taxon>
        <taxon>Planctomycetia</taxon>
        <taxon>Isosphaerales</taxon>
        <taxon>Isosphaeraceae</taxon>
        <taxon>Isosphaera</taxon>
    </lineage>
</organism>
<dbReference type="PANTHER" id="PTHR33908:SF11">
    <property type="entry name" value="MEMBRANE PROTEIN"/>
    <property type="match status" value="1"/>
</dbReference>
<keyword evidence="10" id="KW-1185">Reference proteome</keyword>
<dbReference type="GO" id="GO:0005886">
    <property type="term" value="C:plasma membrane"/>
    <property type="evidence" value="ECO:0007669"/>
    <property type="project" value="UniProtKB-SubCell"/>
</dbReference>
<dbReference type="Proteomes" id="UP000008631">
    <property type="component" value="Chromosome"/>
</dbReference>
<reference key="1">
    <citation type="submission" date="2010-11" db="EMBL/GenBank/DDBJ databases">
        <title>The complete sequence of chromosome of Isophaera pallida ATCC 43644.</title>
        <authorList>
            <consortium name="US DOE Joint Genome Institute (JGI-PGF)"/>
            <person name="Lucas S."/>
            <person name="Copeland A."/>
            <person name="Lapidus A."/>
            <person name="Bruce D."/>
            <person name="Goodwin L."/>
            <person name="Pitluck S."/>
            <person name="Kyrpides N."/>
            <person name="Mavromatis K."/>
            <person name="Pagani I."/>
            <person name="Ivanova N."/>
            <person name="Saunders E."/>
            <person name="Brettin T."/>
            <person name="Detter J.C."/>
            <person name="Han C."/>
            <person name="Tapia R."/>
            <person name="Land M."/>
            <person name="Hauser L."/>
            <person name="Markowitz V."/>
            <person name="Cheng J.-F."/>
            <person name="Hugenholtz P."/>
            <person name="Woyke T."/>
            <person name="Wu D."/>
            <person name="Eisen J.A."/>
        </authorList>
    </citation>
    <scope>NUCLEOTIDE SEQUENCE</scope>
    <source>
        <strain>ATCC 43644</strain>
    </source>
</reference>
<evidence type="ECO:0000256" key="7">
    <source>
        <dbReference type="ARBA" id="ARBA00023136"/>
    </source>
</evidence>
<name>E8QXN4_ISOPI</name>
<dbReference type="STRING" id="575540.Isop_3514"/>
<dbReference type="GO" id="GO:0009103">
    <property type="term" value="P:lipopolysaccharide biosynthetic process"/>
    <property type="evidence" value="ECO:0007669"/>
    <property type="project" value="UniProtKB-ARBA"/>
</dbReference>
<feature type="transmembrane region" description="Helical" evidence="8">
    <location>
        <begin position="425"/>
        <end position="443"/>
    </location>
</feature>
<evidence type="ECO:0000313" key="9">
    <source>
        <dbReference type="EMBL" id="ADV64071.1"/>
    </source>
</evidence>